<keyword evidence="13" id="KW-1185">Reference proteome</keyword>
<keyword evidence="5 11" id="KW-0547">Nucleotide-binding</keyword>
<name>A0A0J8J785_9LIST</name>
<organism evidence="12 13">
    <name type="scientific">Listeria fleischmannii 1991</name>
    <dbReference type="NCBI Taxonomy" id="1430899"/>
    <lineage>
        <taxon>Bacteria</taxon>
        <taxon>Bacillati</taxon>
        <taxon>Bacillota</taxon>
        <taxon>Bacilli</taxon>
        <taxon>Bacillales</taxon>
        <taxon>Listeriaceae</taxon>
        <taxon>Listeria</taxon>
    </lineage>
</organism>
<dbReference type="InterPro" id="IPR003820">
    <property type="entry name" value="KdpC"/>
</dbReference>
<dbReference type="EMBL" id="AZHO01000011">
    <property type="protein sequence ID" value="KMT60156.1"/>
    <property type="molecule type" value="Genomic_DNA"/>
</dbReference>
<keyword evidence="9 11" id="KW-0406">Ion transport</keyword>
<evidence type="ECO:0000313" key="13">
    <source>
        <dbReference type="Proteomes" id="UP000052258"/>
    </source>
</evidence>
<keyword evidence="1 11" id="KW-0813">Transport</keyword>
<keyword evidence="10 11" id="KW-0472">Membrane</keyword>
<dbReference type="PANTHER" id="PTHR30042">
    <property type="entry name" value="POTASSIUM-TRANSPORTING ATPASE C CHAIN"/>
    <property type="match status" value="1"/>
</dbReference>
<dbReference type="NCBIfam" id="NF001454">
    <property type="entry name" value="PRK00315.1"/>
    <property type="match status" value="1"/>
</dbReference>
<comment type="subcellular location">
    <subcellularLocation>
        <location evidence="11">Cell membrane</location>
        <topology evidence="11">Single-pass membrane protein</topology>
    </subcellularLocation>
</comment>
<dbReference type="RefSeq" id="WP_007472860.1">
    <property type="nucleotide sequence ID" value="NZ_KQ130613.1"/>
</dbReference>
<evidence type="ECO:0000256" key="5">
    <source>
        <dbReference type="ARBA" id="ARBA00022741"/>
    </source>
</evidence>
<comment type="subunit">
    <text evidence="11">The system is composed of three essential subunits: KdpA, KdpB and KdpC.</text>
</comment>
<keyword evidence="7 11" id="KW-0630">Potassium</keyword>
<dbReference type="Proteomes" id="UP000052258">
    <property type="component" value="Unassembled WGS sequence"/>
</dbReference>
<proteinExistence type="inferred from homology"/>
<dbReference type="PATRIC" id="fig|1430899.3.peg.1117"/>
<keyword evidence="2 11" id="KW-1003">Cell membrane</keyword>
<evidence type="ECO:0000256" key="3">
    <source>
        <dbReference type="ARBA" id="ARBA00022538"/>
    </source>
</evidence>
<dbReference type="PANTHER" id="PTHR30042:SF2">
    <property type="entry name" value="POTASSIUM-TRANSPORTING ATPASE KDPC SUBUNIT"/>
    <property type="match status" value="1"/>
</dbReference>
<evidence type="ECO:0000256" key="7">
    <source>
        <dbReference type="ARBA" id="ARBA00022958"/>
    </source>
</evidence>
<reference evidence="12 13" key="1">
    <citation type="journal article" date="2015" name="Genome Biol. Evol.">
        <title>Comparative Genomics of Listeria Sensu Lato: Genus-Wide Differences in Evolutionary Dynamics and the Progressive Gain of Complex, Potentially Pathogenicity-Related Traits through Lateral Gene Transfer.</title>
        <authorList>
            <person name="Chiara M."/>
            <person name="Caruso M."/>
            <person name="D'Erchia A.M."/>
            <person name="Manzari C."/>
            <person name="Fraccalvieri R."/>
            <person name="Goffredo E."/>
            <person name="Latorre L."/>
            <person name="Miccolupo A."/>
            <person name="Padalino I."/>
            <person name="Santagada G."/>
            <person name="Chiocco D."/>
            <person name="Pesole G."/>
            <person name="Horner D.S."/>
            <person name="Parisi A."/>
        </authorList>
    </citation>
    <scope>NUCLEOTIDE SEQUENCE [LARGE SCALE GENOMIC DNA]</scope>
    <source>
        <strain evidence="12 13">1991</strain>
    </source>
</reference>
<accession>A0A0J8J785</accession>
<evidence type="ECO:0000256" key="9">
    <source>
        <dbReference type="ARBA" id="ARBA00023065"/>
    </source>
</evidence>
<sequence>MKRLIRQALVLFAALTIVCGVLYPAVVTLIAEAAFQNKANGSIIEGNKGSRLIGQKFTDAKYLIGRPDDGSPSNLNPASSDMKKLVAKRVDFFHQLDPSNKKQIPIDLVTSSASGVDPNISTQAAAYQVDRIAKVRDMSPALVEKIIRNHTTNRALGFMGEPVVNVLGVNLELDQN</sequence>
<dbReference type="GO" id="GO:0008556">
    <property type="term" value="F:P-type potassium transmembrane transporter activity"/>
    <property type="evidence" value="ECO:0007669"/>
    <property type="project" value="InterPro"/>
</dbReference>
<dbReference type="PIRSF" id="PIRSF001296">
    <property type="entry name" value="K_ATPase_KdpC"/>
    <property type="match status" value="1"/>
</dbReference>
<evidence type="ECO:0000256" key="10">
    <source>
        <dbReference type="ARBA" id="ARBA00023136"/>
    </source>
</evidence>
<keyword evidence="4 11" id="KW-0812">Transmembrane</keyword>
<evidence type="ECO:0000256" key="6">
    <source>
        <dbReference type="ARBA" id="ARBA00022840"/>
    </source>
</evidence>
<comment type="similarity">
    <text evidence="11">Belongs to the KdpC family.</text>
</comment>
<dbReference type="Pfam" id="PF02669">
    <property type="entry name" value="KdpC"/>
    <property type="match status" value="1"/>
</dbReference>
<dbReference type="GO" id="GO:0005524">
    <property type="term" value="F:ATP binding"/>
    <property type="evidence" value="ECO:0007669"/>
    <property type="project" value="UniProtKB-UniRule"/>
</dbReference>
<protein>
    <recommendedName>
        <fullName evidence="11">Potassium-transporting ATPase KdpC subunit</fullName>
    </recommendedName>
    <alternativeName>
        <fullName evidence="11">ATP phosphohydrolase [potassium-transporting] C chain</fullName>
    </alternativeName>
    <alternativeName>
        <fullName evidence="11">Potassium-binding and translocating subunit C</fullName>
    </alternativeName>
    <alternativeName>
        <fullName evidence="11">Potassium-translocating ATPase C chain</fullName>
    </alternativeName>
</protein>
<gene>
    <name evidence="11" type="primary">kdpC</name>
    <name evidence="12" type="ORF">X560_1082</name>
</gene>
<evidence type="ECO:0000256" key="1">
    <source>
        <dbReference type="ARBA" id="ARBA00022448"/>
    </source>
</evidence>
<dbReference type="AlphaFoldDB" id="A0A0J8J785"/>
<dbReference type="NCBIfam" id="TIGR00681">
    <property type="entry name" value="kdpC"/>
    <property type="match status" value="1"/>
</dbReference>
<dbReference type="HAMAP" id="MF_00276">
    <property type="entry name" value="KdpC"/>
    <property type="match status" value="1"/>
</dbReference>
<evidence type="ECO:0000256" key="8">
    <source>
        <dbReference type="ARBA" id="ARBA00022989"/>
    </source>
</evidence>
<dbReference type="OrthoDB" id="9809491at2"/>
<dbReference type="GO" id="GO:0005886">
    <property type="term" value="C:plasma membrane"/>
    <property type="evidence" value="ECO:0007669"/>
    <property type="project" value="UniProtKB-SubCell"/>
</dbReference>
<keyword evidence="8 11" id="KW-1133">Transmembrane helix</keyword>
<evidence type="ECO:0000256" key="11">
    <source>
        <dbReference type="HAMAP-Rule" id="MF_00276"/>
    </source>
</evidence>
<evidence type="ECO:0000313" key="12">
    <source>
        <dbReference type="EMBL" id="KMT60156.1"/>
    </source>
</evidence>
<comment type="caution">
    <text evidence="12">The sequence shown here is derived from an EMBL/GenBank/DDBJ whole genome shotgun (WGS) entry which is preliminary data.</text>
</comment>
<comment type="function">
    <text evidence="11">Part of the high-affinity ATP-driven potassium transport (or Kdp) system, which catalyzes the hydrolysis of ATP coupled with the electrogenic transport of potassium into the cytoplasm. This subunit acts as a catalytic chaperone that increases the ATP-binding affinity of the ATP-hydrolyzing subunit KdpB by the formation of a transient KdpB/KdpC/ATP ternary complex.</text>
</comment>
<evidence type="ECO:0000256" key="4">
    <source>
        <dbReference type="ARBA" id="ARBA00022692"/>
    </source>
</evidence>
<keyword evidence="3 11" id="KW-0633">Potassium transport</keyword>
<evidence type="ECO:0000256" key="2">
    <source>
        <dbReference type="ARBA" id="ARBA00022475"/>
    </source>
</evidence>
<keyword evidence="6 11" id="KW-0067">ATP-binding</keyword>